<proteinExistence type="predicted"/>
<comment type="caution">
    <text evidence="2">The sequence shown here is derived from an EMBL/GenBank/DDBJ whole genome shotgun (WGS) entry which is preliminary data.</text>
</comment>
<dbReference type="Pfam" id="PF01402">
    <property type="entry name" value="RHH_1"/>
    <property type="match status" value="1"/>
</dbReference>
<dbReference type="EMBL" id="PNIX01000033">
    <property type="protein sequence ID" value="PMP84157.1"/>
    <property type="molecule type" value="Genomic_DNA"/>
</dbReference>
<dbReference type="GO" id="GO:0006355">
    <property type="term" value="P:regulation of DNA-templated transcription"/>
    <property type="evidence" value="ECO:0007669"/>
    <property type="project" value="InterPro"/>
</dbReference>
<reference evidence="2 3" key="1">
    <citation type="submission" date="2018-01" db="EMBL/GenBank/DDBJ databases">
        <title>Metagenomic assembled genomes from two thermal pools in the Uzon Caldera, Kamchatka, Russia.</title>
        <authorList>
            <person name="Wilkins L."/>
            <person name="Ettinger C."/>
        </authorList>
    </citation>
    <scope>NUCLEOTIDE SEQUENCE [LARGE SCALE GENOMIC DNA]</scope>
    <source>
        <strain evidence="2">ARK-10</strain>
    </source>
</reference>
<organism evidence="2 3">
    <name type="scientific">Caldisericum exile</name>
    <dbReference type="NCBI Taxonomy" id="693075"/>
    <lineage>
        <taxon>Bacteria</taxon>
        <taxon>Pseudomonadati</taxon>
        <taxon>Caldisericota/Cryosericota group</taxon>
        <taxon>Caldisericota</taxon>
        <taxon>Caldisericia</taxon>
        <taxon>Caldisericales</taxon>
        <taxon>Caldisericaceae</taxon>
        <taxon>Caldisericum</taxon>
    </lineage>
</organism>
<dbReference type="SUPFAM" id="SSF47598">
    <property type="entry name" value="Ribbon-helix-helix"/>
    <property type="match status" value="1"/>
</dbReference>
<dbReference type="Proteomes" id="UP000236910">
    <property type="component" value="Unassembled WGS sequence"/>
</dbReference>
<protein>
    <recommendedName>
        <fullName evidence="1">Ribbon-helix-helix protein CopG domain-containing protein</fullName>
    </recommendedName>
</protein>
<dbReference type="InterPro" id="IPR010985">
    <property type="entry name" value="Ribbon_hlx_hlx"/>
</dbReference>
<evidence type="ECO:0000313" key="2">
    <source>
        <dbReference type="EMBL" id="PMP84157.1"/>
    </source>
</evidence>
<dbReference type="CDD" id="cd22233">
    <property type="entry name" value="RHH_CopAso-like"/>
    <property type="match status" value="1"/>
</dbReference>
<feature type="domain" description="Ribbon-helix-helix protein CopG" evidence="1">
    <location>
        <begin position="27"/>
        <end position="64"/>
    </location>
</feature>
<gene>
    <name evidence="2" type="ORF">C0175_00520</name>
</gene>
<sequence>MIYLYHKTTKKERKQMIKIDRKNGVKELSFRIPLSIFAKVKLLAEKEDKSRSYVITEALENFLKGKL</sequence>
<name>A0A2J6X9P7_9BACT</name>
<evidence type="ECO:0000313" key="3">
    <source>
        <dbReference type="Proteomes" id="UP000236910"/>
    </source>
</evidence>
<dbReference type="InterPro" id="IPR002145">
    <property type="entry name" value="CopG"/>
</dbReference>
<accession>A0A2J6X9P7</accession>
<evidence type="ECO:0000259" key="1">
    <source>
        <dbReference type="Pfam" id="PF01402"/>
    </source>
</evidence>
<dbReference type="AlphaFoldDB" id="A0A2J6X9P7"/>